<reference evidence="2 3" key="1">
    <citation type="submission" date="2017-06" db="EMBL/GenBank/DDBJ databases">
        <title>Celeribacter sp. TSPH2 complete genome sequence.</title>
        <authorList>
            <person name="Woo J.-H."/>
            <person name="Kim H.-S."/>
        </authorList>
    </citation>
    <scope>NUCLEOTIDE SEQUENCE [LARGE SCALE GENOMIC DNA]</scope>
    <source>
        <strain evidence="2 3">TSPH2</strain>
    </source>
</reference>
<keyword evidence="1" id="KW-0732">Signal</keyword>
<accession>A0A291GGK7</accession>
<gene>
    <name evidence="2" type="ORF">CEW89_17155</name>
</gene>
<dbReference type="EMBL" id="CP022196">
    <property type="protein sequence ID" value="ATG49144.1"/>
    <property type="molecule type" value="Genomic_DNA"/>
</dbReference>
<dbReference type="PANTHER" id="PTHR42941">
    <property type="entry name" value="SLL1037 PROTEIN"/>
    <property type="match status" value="1"/>
</dbReference>
<dbReference type="AlphaFoldDB" id="A0A291GGK7"/>
<evidence type="ECO:0000313" key="2">
    <source>
        <dbReference type="EMBL" id="ATG49144.1"/>
    </source>
</evidence>
<organism evidence="2 3">
    <name type="scientific">Celeribacter ethanolicus</name>
    <dbReference type="NCBI Taxonomy" id="1758178"/>
    <lineage>
        <taxon>Bacteria</taxon>
        <taxon>Pseudomonadati</taxon>
        <taxon>Pseudomonadota</taxon>
        <taxon>Alphaproteobacteria</taxon>
        <taxon>Rhodobacterales</taxon>
        <taxon>Roseobacteraceae</taxon>
        <taxon>Celeribacter</taxon>
    </lineage>
</organism>
<dbReference type="PANTHER" id="PTHR42941:SF1">
    <property type="entry name" value="SLL1037 PROTEIN"/>
    <property type="match status" value="1"/>
</dbReference>
<evidence type="ECO:0008006" key="4">
    <source>
        <dbReference type="Google" id="ProtNLM"/>
    </source>
</evidence>
<dbReference type="NCBIfam" id="TIGR02122">
    <property type="entry name" value="TRAP_TAXI"/>
    <property type="match status" value="1"/>
</dbReference>
<dbReference type="Gene3D" id="3.40.190.10">
    <property type="entry name" value="Periplasmic binding protein-like II"/>
    <property type="match status" value="2"/>
</dbReference>
<dbReference type="Proteomes" id="UP000217935">
    <property type="component" value="Chromosome"/>
</dbReference>
<dbReference type="KEGG" id="ceh:CEW89_17155"/>
<feature type="signal peptide" evidence="1">
    <location>
        <begin position="1"/>
        <end position="22"/>
    </location>
</feature>
<dbReference type="InterPro" id="IPR011852">
    <property type="entry name" value="TRAP_TAXI"/>
</dbReference>
<dbReference type="Pfam" id="PF16868">
    <property type="entry name" value="NMT1_3"/>
    <property type="match status" value="1"/>
</dbReference>
<sequence>MFRKVVTALMALGICVPMAATAEPSTIASAGQGSSTYNYALAISKAANEDSDMDLRPQPYDSTSQASPFINAGEVDFGLENAIAVRQAMLGEGRFKDHKMDNLRLVARLLPMRMTLGVREDSGIASVADLKGKRVPAGFVQAVTGEALITALLASGGLSYDDVERVQVANFTAMAEAFVAGDTDVLIHVIGTPRDEQVSRDVGGLRALQLGGVEDAAVKIREIMPVASLQMLDPQPALTTIKAPTQILQYDYFIYTHADEDDATVTALLKGLYEGKATMVESVASLDWFEPEAMYVDIGLDYHPAAMAFYEEHGQIK</sequence>
<dbReference type="RefSeq" id="WP_096806717.1">
    <property type="nucleotide sequence ID" value="NZ_CP022196.1"/>
</dbReference>
<keyword evidence="3" id="KW-1185">Reference proteome</keyword>
<evidence type="ECO:0000256" key="1">
    <source>
        <dbReference type="SAM" id="SignalP"/>
    </source>
</evidence>
<name>A0A291GGK7_9RHOB</name>
<evidence type="ECO:0000313" key="3">
    <source>
        <dbReference type="Proteomes" id="UP000217935"/>
    </source>
</evidence>
<dbReference type="OrthoDB" id="9776669at2"/>
<feature type="chain" id="PRO_5013171889" description="TRAP transporter substrate-binding protein" evidence="1">
    <location>
        <begin position="23"/>
        <end position="317"/>
    </location>
</feature>
<dbReference type="STRING" id="1758178.GCA_001550095_01111"/>
<proteinExistence type="predicted"/>
<protein>
    <recommendedName>
        <fullName evidence="4">TRAP transporter substrate-binding protein</fullName>
    </recommendedName>
</protein>
<dbReference type="SUPFAM" id="SSF53850">
    <property type="entry name" value="Periplasmic binding protein-like II"/>
    <property type="match status" value="1"/>
</dbReference>